<dbReference type="Pfam" id="PF00106">
    <property type="entry name" value="adh_short"/>
    <property type="match status" value="1"/>
</dbReference>
<dbReference type="Gene3D" id="3.40.50.720">
    <property type="entry name" value="NAD(P)-binding Rossmann-like Domain"/>
    <property type="match status" value="1"/>
</dbReference>
<dbReference type="InterPro" id="IPR036291">
    <property type="entry name" value="NAD(P)-bd_dom_sf"/>
</dbReference>
<gene>
    <name evidence="1" type="ORF">LRP49_24375</name>
</gene>
<dbReference type="Proteomes" id="UP001149821">
    <property type="component" value="Unassembled WGS sequence"/>
</dbReference>
<reference evidence="1" key="1">
    <citation type="submission" date="2021-12" db="EMBL/GenBank/DDBJ databases">
        <title>Enterovibrio ZSDZ35 sp. nov. and Enterovibrio ZSDZ42 sp. nov., isolated from coastal seawater in Qingdao.</title>
        <authorList>
            <person name="Zhang P."/>
        </authorList>
    </citation>
    <scope>NUCLEOTIDE SEQUENCE</scope>
    <source>
        <strain evidence="1">ZSDZ35</strain>
    </source>
</reference>
<dbReference type="PANTHER" id="PTHR43431:SF7">
    <property type="entry name" value="OXIDOREDUCTASE, SHORT CHAIN DEHYDROGENASE_REDUCTASE FAMILY (AFU_ORTHOLOGUE AFUA_5G14000)"/>
    <property type="match status" value="1"/>
</dbReference>
<evidence type="ECO:0000313" key="2">
    <source>
        <dbReference type="Proteomes" id="UP001149821"/>
    </source>
</evidence>
<protein>
    <submittedName>
        <fullName evidence="1">SDR family NAD(P)-dependent oxidoreductase</fullName>
    </submittedName>
</protein>
<keyword evidence="2" id="KW-1185">Reference proteome</keyword>
<organism evidence="1 2">
    <name type="scientific">Enterovibrio qingdaonensis</name>
    <dbReference type="NCBI Taxonomy" id="2899818"/>
    <lineage>
        <taxon>Bacteria</taxon>
        <taxon>Pseudomonadati</taxon>
        <taxon>Pseudomonadota</taxon>
        <taxon>Gammaproteobacteria</taxon>
        <taxon>Vibrionales</taxon>
        <taxon>Vibrionaceae</taxon>
        <taxon>Enterovibrio</taxon>
    </lineage>
</organism>
<proteinExistence type="predicted"/>
<dbReference type="SUPFAM" id="SSF51735">
    <property type="entry name" value="NAD(P)-binding Rossmann-fold domains"/>
    <property type="match status" value="1"/>
</dbReference>
<dbReference type="EMBL" id="JAJUBB010000035">
    <property type="protein sequence ID" value="MDD1784318.1"/>
    <property type="molecule type" value="Genomic_DNA"/>
</dbReference>
<evidence type="ECO:0000313" key="1">
    <source>
        <dbReference type="EMBL" id="MDD1784318.1"/>
    </source>
</evidence>
<sequence length="224" mass="24146">MNSSKGKLLAVIAGYGEGLGEAIKRTFEDDGYEVVTVSRSGGMILADTTDANDVNRAFAKISALHGTPDVVICNTAILTIEGFLSTTSPRFEETWRTSVMSVFNIAQATIPLMAKQGGGTILVTGATAGLRGGKNFSAFSSAKFALRGLTQSLAREFQPQNIHIAHIVIDGIIWSPVSQGRFPTLLEDKAIKPKDAADVYLFITKQPSSAWTQEIDIRPYNETF</sequence>
<dbReference type="RefSeq" id="WP_274146186.1">
    <property type="nucleotide sequence ID" value="NZ_JAJUBB010000035.1"/>
</dbReference>
<accession>A0ABT5QTL0</accession>
<comment type="caution">
    <text evidence="1">The sequence shown here is derived from an EMBL/GenBank/DDBJ whole genome shotgun (WGS) entry which is preliminary data.</text>
</comment>
<dbReference type="PANTHER" id="PTHR43431">
    <property type="entry name" value="OXIDOREDUCTASE, SHORT CHAIN DEHYDROGENASE/REDUCTASE FAMILY (AFU_ORTHOLOGUE AFUA_5G14000)"/>
    <property type="match status" value="1"/>
</dbReference>
<name>A0ABT5QTL0_9GAMM</name>
<dbReference type="PRINTS" id="PR00081">
    <property type="entry name" value="GDHRDH"/>
</dbReference>
<dbReference type="InterPro" id="IPR002347">
    <property type="entry name" value="SDR_fam"/>
</dbReference>